<reference evidence="2" key="1">
    <citation type="submission" date="2020-11" db="EMBL/GenBank/DDBJ databases">
        <authorList>
            <person name="Tran Van P."/>
        </authorList>
    </citation>
    <scope>NUCLEOTIDE SEQUENCE</scope>
</reference>
<evidence type="ECO:0000313" key="2">
    <source>
        <dbReference type="EMBL" id="CAD7576484.1"/>
    </source>
</evidence>
<name>A0A7R9PB80_TIMCA</name>
<protein>
    <submittedName>
        <fullName evidence="2">(California timema) hypothetical protein</fullName>
    </submittedName>
</protein>
<feature type="region of interest" description="Disordered" evidence="1">
    <location>
        <begin position="169"/>
        <end position="194"/>
    </location>
</feature>
<organism evidence="2">
    <name type="scientific">Timema californicum</name>
    <name type="common">California timema</name>
    <name type="synonym">Walking stick</name>
    <dbReference type="NCBI Taxonomy" id="61474"/>
    <lineage>
        <taxon>Eukaryota</taxon>
        <taxon>Metazoa</taxon>
        <taxon>Ecdysozoa</taxon>
        <taxon>Arthropoda</taxon>
        <taxon>Hexapoda</taxon>
        <taxon>Insecta</taxon>
        <taxon>Pterygota</taxon>
        <taxon>Neoptera</taxon>
        <taxon>Polyneoptera</taxon>
        <taxon>Phasmatodea</taxon>
        <taxon>Timematodea</taxon>
        <taxon>Timematoidea</taxon>
        <taxon>Timematidae</taxon>
        <taxon>Timema</taxon>
    </lineage>
</organism>
<feature type="compositionally biased region" description="Polar residues" evidence="1">
    <location>
        <begin position="169"/>
        <end position="185"/>
    </location>
</feature>
<feature type="region of interest" description="Disordered" evidence="1">
    <location>
        <begin position="1"/>
        <end position="38"/>
    </location>
</feature>
<dbReference type="EMBL" id="OE184313">
    <property type="protein sequence ID" value="CAD7576484.1"/>
    <property type="molecule type" value="Genomic_DNA"/>
</dbReference>
<evidence type="ECO:0000256" key="1">
    <source>
        <dbReference type="SAM" id="MobiDB-lite"/>
    </source>
</evidence>
<sequence length="431" mass="48212">MRRGSEPAFAWRESGKPFRKNNPQFTRPRFEPQSHPSSAVELNTTSALANYATEAGHCTVVMALSTIVGADEEFHTVQVDAETIPAVEHGGHLLHVAVRLPAERDPSSGLFARELQFVPESGRVADRTDVLHALVPHVSAKNKLGNGLGSVTPYGSAICLHLGDRQHTQHAIQTNKGNPTTPSSDTNDDEDPAERHCTFGCQHERPLKGLDFGNPVNATGLTPMQPVVHPYLNSFAIPVLYAGIWSQFSVRPLFLEKGSSTAPLSVQGRHSLMSWIEISDRKDICRHTQTGHSRRLSRLLLSILSILPLLRAVSALLTMFTGTLRRHCQQQHYNYRAVSDILNMITGSLRRQCQQQHYNYRAVSDLLTMVTGSLRRHCQQQHYNYRAVSDLLTMVTGTIRRHCQQQHYNYKAVLSLLTMVTGTLRRHCQQQ</sequence>
<proteinExistence type="predicted"/>
<dbReference type="AlphaFoldDB" id="A0A7R9PB80"/>
<accession>A0A7R9PB80</accession>
<gene>
    <name evidence="2" type="ORF">TCMB3V08_LOCUS9052</name>
</gene>